<dbReference type="PANTHER" id="PTHR11528">
    <property type="entry name" value="HEAT SHOCK PROTEIN 90 FAMILY MEMBER"/>
    <property type="match status" value="1"/>
</dbReference>
<proteinExistence type="inferred from homology"/>
<reference evidence="6 7" key="1">
    <citation type="submission" date="2020-07" db="EMBL/GenBank/DDBJ databases">
        <title>Genomic Encyclopedia of Type Strains, Phase IV (KMG-V): Genome sequencing to study the core and pangenomes of soil and plant-associated prokaryotes.</title>
        <authorList>
            <person name="Whitman W."/>
        </authorList>
    </citation>
    <scope>NUCLEOTIDE SEQUENCE [LARGE SCALE GENOMIC DNA]</scope>
    <source>
        <strain evidence="6 7">AN3</strain>
    </source>
</reference>
<sequence>MSFERSRLYSEAFLQDSSEFDSTEQNFFMHHLASMRARVEPIAARILRDMSGYTVHDITHLDALWEMASLVAGDNLTLNPPEAFVFGGAILLHDASMTLAAYPGGLDELKQLNEWKDMVALGTSGDNVPDEAYLITNVLRMLHAKNAEKLATQSWSNASTDPEEFLIQDGDLRRYYGATIGQIAHSHWWPISSVATKLNSYLGPLPPHTQCGVDRLKIAGLLRVADAIHLDRRRAPTFVRALEQPRGISNLHWAFQNRLSSPRVDGDALQFTAGEHCPIEESESWWLCFDALALADREIRETGLLLVDEGRPSLRVTRIKGVQNPRELALDIPVKGWKPINSPLRISDVPKIVSILGGSSLYGDDWRAPLRELLQNAVDAIHARRIMQNNAVWGTITVQIEERAGEPWLIVEDDGVGMSEHVMTTNLVDFGNSLWRSAAISEEYPGLAARGMSAIGKFGIGFFSVFMIASEVVVTSRRFDAAATDALSLLFKNGVNSRPILAPATRDSVPQNGGTRVELKLFSDPRLINTFKFTIDGGKPTRQRGLLEYSYNIAEPIATDLISLVQQIAPCCDTRIIVKDAEILETAVAPGDWTTCDPLELSRRVITWPSRPLARNLKQLMRPLIKADGETIGRAVLWPSMTYQSQTGALVSGGFKVQMVPHIAGVILGDVEVAARNLGSPITDPEAYRVWATEQAKLVSKTDTPSETQALIAELVLEFGGNCGNLPIAHTRKSWHNKKQLIHMLRSMTTISALVGEPVHEDDDEVSLNSFDDLILAPEIVLIPTISTRFTYDRERVRPSYLLRYFESALKTAWPSGWIDLDIDEVIGDVNGTEIMRPITEYRRNPAPN</sequence>
<dbReference type="AlphaFoldDB" id="A0A839EWH3"/>
<dbReference type="Pfam" id="PF24391">
    <property type="entry name" value="HD-CE"/>
    <property type="match status" value="1"/>
</dbReference>
<dbReference type="Proteomes" id="UP000549052">
    <property type="component" value="Unassembled WGS sequence"/>
</dbReference>
<accession>A0A839EWH3</accession>
<keyword evidence="7" id="KW-1185">Reference proteome</keyword>
<organism evidence="6 7">
    <name type="scientific">Phyllobacterium myrsinacearum</name>
    <dbReference type="NCBI Taxonomy" id="28101"/>
    <lineage>
        <taxon>Bacteria</taxon>
        <taxon>Pseudomonadati</taxon>
        <taxon>Pseudomonadota</taxon>
        <taxon>Alphaproteobacteria</taxon>
        <taxon>Hyphomicrobiales</taxon>
        <taxon>Phyllobacteriaceae</taxon>
        <taxon>Phyllobacterium</taxon>
    </lineage>
</organism>
<dbReference type="RefSeq" id="WP_182551490.1">
    <property type="nucleotide sequence ID" value="NZ_JACGXN010000009.1"/>
</dbReference>
<evidence type="ECO:0000256" key="3">
    <source>
        <dbReference type="ARBA" id="ARBA00022840"/>
    </source>
</evidence>
<dbReference type="InterPro" id="IPR020575">
    <property type="entry name" value="Hsp90_N"/>
</dbReference>
<protein>
    <recommendedName>
        <fullName evidence="5">HD-CE domain-containing protein</fullName>
    </recommendedName>
</protein>
<name>A0A839EWH3_9HYPH</name>
<dbReference type="GO" id="GO:0140662">
    <property type="term" value="F:ATP-dependent protein folding chaperone"/>
    <property type="evidence" value="ECO:0007669"/>
    <property type="project" value="InterPro"/>
</dbReference>
<comment type="caution">
    <text evidence="6">The sequence shown here is derived from an EMBL/GenBank/DDBJ whole genome shotgun (WGS) entry which is preliminary data.</text>
</comment>
<gene>
    <name evidence="6" type="ORF">FHW16_004595</name>
</gene>
<dbReference type="InterPro" id="IPR036890">
    <property type="entry name" value="HATPase_C_sf"/>
</dbReference>
<evidence type="ECO:0000256" key="1">
    <source>
        <dbReference type="ARBA" id="ARBA00008239"/>
    </source>
</evidence>
<feature type="domain" description="HD-CE" evidence="5">
    <location>
        <begin position="52"/>
        <end position="300"/>
    </location>
</feature>
<evidence type="ECO:0000313" key="7">
    <source>
        <dbReference type="Proteomes" id="UP000549052"/>
    </source>
</evidence>
<dbReference type="InterPro" id="IPR056471">
    <property type="entry name" value="HD-CE"/>
</dbReference>
<dbReference type="Gene3D" id="3.30.565.10">
    <property type="entry name" value="Histidine kinase-like ATPase, C-terminal domain"/>
    <property type="match status" value="1"/>
</dbReference>
<dbReference type="InterPro" id="IPR001404">
    <property type="entry name" value="Hsp90_fam"/>
</dbReference>
<dbReference type="SUPFAM" id="SSF55874">
    <property type="entry name" value="ATPase domain of HSP90 chaperone/DNA topoisomerase II/histidine kinase"/>
    <property type="match status" value="1"/>
</dbReference>
<dbReference type="Pfam" id="PF13589">
    <property type="entry name" value="HATPase_c_3"/>
    <property type="match status" value="1"/>
</dbReference>
<evidence type="ECO:0000256" key="4">
    <source>
        <dbReference type="ARBA" id="ARBA00023186"/>
    </source>
</evidence>
<dbReference type="GO" id="GO:0051082">
    <property type="term" value="F:unfolded protein binding"/>
    <property type="evidence" value="ECO:0007669"/>
    <property type="project" value="InterPro"/>
</dbReference>
<evidence type="ECO:0000259" key="5">
    <source>
        <dbReference type="Pfam" id="PF24391"/>
    </source>
</evidence>
<comment type="similarity">
    <text evidence="1">Belongs to the heat shock protein 90 family.</text>
</comment>
<evidence type="ECO:0000313" key="6">
    <source>
        <dbReference type="EMBL" id="MBA8880870.1"/>
    </source>
</evidence>
<dbReference type="EMBL" id="JACGXN010000009">
    <property type="protein sequence ID" value="MBA8880870.1"/>
    <property type="molecule type" value="Genomic_DNA"/>
</dbReference>
<dbReference type="PRINTS" id="PR00775">
    <property type="entry name" value="HEATSHOCK90"/>
</dbReference>
<dbReference type="GO" id="GO:0005524">
    <property type="term" value="F:ATP binding"/>
    <property type="evidence" value="ECO:0007669"/>
    <property type="project" value="UniProtKB-KW"/>
</dbReference>
<keyword evidence="3" id="KW-0067">ATP-binding</keyword>
<dbReference type="GO" id="GO:0016887">
    <property type="term" value="F:ATP hydrolysis activity"/>
    <property type="evidence" value="ECO:0007669"/>
    <property type="project" value="InterPro"/>
</dbReference>
<keyword evidence="2" id="KW-0547">Nucleotide-binding</keyword>
<keyword evidence="4" id="KW-0143">Chaperone</keyword>
<evidence type="ECO:0000256" key="2">
    <source>
        <dbReference type="ARBA" id="ARBA00022741"/>
    </source>
</evidence>